<dbReference type="SUPFAM" id="SSF48008">
    <property type="entry name" value="GntR ligand-binding domain-like"/>
    <property type="match status" value="1"/>
</dbReference>
<evidence type="ECO:0000313" key="5">
    <source>
        <dbReference type="EMBL" id="SIQ95568.1"/>
    </source>
</evidence>
<dbReference type="InterPro" id="IPR000524">
    <property type="entry name" value="Tscrpt_reg_HTH_GntR"/>
</dbReference>
<organism evidence="5 6">
    <name type="scientific">Paenibacillus macquariensis</name>
    <dbReference type="NCBI Taxonomy" id="948756"/>
    <lineage>
        <taxon>Bacteria</taxon>
        <taxon>Bacillati</taxon>
        <taxon>Bacillota</taxon>
        <taxon>Bacilli</taxon>
        <taxon>Bacillales</taxon>
        <taxon>Paenibacillaceae</taxon>
        <taxon>Paenibacillus</taxon>
    </lineage>
</organism>
<sequence length="233" mass="26722">MSEYVKPRKLVDLVLIELKRRIVSKEFTLGDRLPSEFELMTEYGVGRSTVREAVKILVHAGLLKIQHGQGTFVVYNEDEVSDDLSSGENLNETRIILEQAIVKLAAERRTEDDLIKLRLYLDQRNDELQKGNYSAYIREDLAFHLAVAKAAHNNTLADLYHVFSKSLEIHLNQFLLNIPNYSDNTMIHEKIYRAIVEQNAQEAVYWVTANIEVEKNKSNSMDVNKGERGVTKS</sequence>
<keyword evidence="1" id="KW-0805">Transcription regulation</keyword>
<dbReference type="Pfam" id="PF00392">
    <property type="entry name" value="GntR"/>
    <property type="match status" value="1"/>
</dbReference>
<dbReference type="EMBL" id="FTNK01000005">
    <property type="protein sequence ID" value="SIQ95568.1"/>
    <property type="molecule type" value="Genomic_DNA"/>
</dbReference>
<proteinExistence type="predicted"/>
<dbReference type="PANTHER" id="PTHR43537">
    <property type="entry name" value="TRANSCRIPTIONAL REGULATOR, GNTR FAMILY"/>
    <property type="match status" value="1"/>
</dbReference>
<accession>A0ABY1JXZ1</accession>
<dbReference type="InterPro" id="IPR036388">
    <property type="entry name" value="WH-like_DNA-bd_sf"/>
</dbReference>
<dbReference type="SMART" id="SM00895">
    <property type="entry name" value="FCD"/>
    <property type="match status" value="1"/>
</dbReference>
<dbReference type="Gene3D" id="1.10.10.10">
    <property type="entry name" value="Winged helix-like DNA-binding domain superfamily/Winged helix DNA-binding domain"/>
    <property type="match status" value="1"/>
</dbReference>
<gene>
    <name evidence="5" type="ORF">SAMN05421578_105210</name>
</gene>
<dbReference type="PROSITE" id="PS50949">
    <property type="entry name" value="HTH_GNTR"/>
    <property type="match status" value="1"/>
</dbReference>
<dbReference type="PANTHER" id="PTHR43537:SF47">
    <property type="entry name" value="REGULATORY PROTEIN GNTR HTH"/>
    <property type="match status" value="1"/>
</dbReference>
<protein>
    <submittedName>
        <fullName evidence="5">Transcriptional regulator, GntR family</fullName>
    </submittedName>
</protein>
<dbReference type="PRINTS" id="PR00035">
    <property type="entry name" value="HTHGNTR"/>
</dbReference>
<dbReference type="Gene3D" id="1.20.120.530">
    <property type="entry name" value="GntR ligand-binding domain-like"/>
    <property type="match status" value="1"/>
</dbReference>
<dbReference type="CDD" id="cd07377">
    <property type="entry name" value="WHTH_GntR"/>
    <property type="match status" value="1"/>
</dbReference>
<evidence type="ECO:0000256" key="2">
    <source>
        <dbReference type="ARBA" id="ARBA00023125"/>
    </source>
</evidence>
<evidence type="ECO:0000259" key="4">
    <source>
        <dbReference type="PROSITE" id="PS50949"/>
    </source>
</evidence>
<reference evidence="5 6" key="1">
    <citation type="submission" date="2017-01" db="EMBL/GenBank/DDBJ databases">
        <authorList>
            <person name="Varghese N."/>
            <person name="Submissions S."/>
        </authorList>
    </citation>
    <scope>NUCLEOTIDE SEQUENCE [LARGE SCALE GENOMIC DNA]</scope>
    <source>
        <strain evidence="5 6">ATCC 23464</strain>
    </source>
</reference>
<feature type="domain" description="HTH gntR-type" evidence="4">
    <location>
        <begin position="8"/>
        <end position="76"/>
    </location>
</feature>
<keyword evidence="2" id="KW-0238">DNA-binding</keyword>
<dbReference type="InterPro" id="IPR008920">
    <property type="entry name" value="TF_FadR/GntR_C"/>
</dbReference>
<comment type="caution">
    <text evidence="5">The sequence shown here is derived from an EMBL/GenBank/DDBJ whole genome shotgun (WGS) entry which is preliminary data.</text>
</comment>
<evidence type="ECO:0000256" key="3">
    <source>
        <dbReference type="ARBA" id="ARBA00023163"/>
    </source>
</evidence>
<keyword evidence="3" id="KW-0804">Transcription</keyword>
<dbReference type="RefSeq" id="WP_068587068.1">
    <property type="nucleotide sequence ID" value="NZ_FTNK01000005.1"/>
</dbReference>
<evidence type="ECO:0000256" key="1">
    <source>
        <dbReference type="ARBA" id="ARBA00023015"/>
    </source>
</evidence>
<evidence type="ECO:0000313" key="6">
    <source>
        <dbReference type="Proteomes" id="UP000186666"/>
    </source>
</evidence>
<dbReference type="InterPro" id="IPR011711">
    <property type="entry name" value="GntR_C"/>
</dbReference>
<name>A0ABY1JXZ1_9BACL</name>
<dbReference type="SMART" id="SM00345">
    <property type="entry name" value="HTH_GNTR"/>
    <property type="match status" value="1"/>
</dbReference>
<dbReference type="Proteomes" id="UP000186666">
    <property type="component" value="Unassembled WGS sequence"/>
</dbReference>
<dbReference type="InterPro" id="IPR036390">
    <property type="entry name" value="WH_DNA-bd_sf"/>
</dbReference>
<dbReference type="Pfam" id="PF07729">
    <property type="entry name" value="FCD"/>
    <property type="match status" value="1"/>
</dbReference>
<dbReference type="SUPFAM" id="SSF46785">
    <property type="entry name" value="Winged helix' DNA-binding domain"/>
    <property type="match status" value="1"/>
</dbReference>
<keyword evidence="6" id="KW-1185">Reference proteome</keyword>